<dbReference type="InterPro" id="IPR046347">
    <property type="entry name" value="bZIP_sf"/>
</dbReference>
<keyword evidence="5" id="KW-1185">Reference proteome</keyword>
<dbReference type="Gene3D" id="1.20.5.170">
    <property type="match status" value="1"/>
</dbReference>
<feature type="coiled-coil region" evidence="1">
    <location>
        <begin position="238"/>
        <end position="272"/>
    </location>
</feature>
<dbReference type="PANTHER" id="PTHR46835">
    <property type="entry name" value="BASIC-LEUCINE ZIPPER (BZIP) TRANSCRIPTION FACTOR FAMILY PROTEIN-RELATED"/>
    <property type="match status" value="1"/>
</dbReference>
<evidence type="ECO:0000256" key="1">
    <source>
        <dbReference type="SAM" id="Coils"/>
    </source>
</evidence>
<feature type="compositionally biased region" description="Low complexity" evidence="2">
    <location>
        <begin position="350"/>
        <end position="360"/>
    </location>
</feature>
<dbReference type="Proteomes" id="UP001206925">
    <property type="component" value="Unassembled WGS sequence"/>
</dbReference>
<accession>A0AAD5GXJ5</accession>
<feature type="region of interest" description="Disordered" evidence="2">
    <location>
        <begin position="171"/>
        <end position="230"/>
    </location>
</feature>
<evidence type="ECO:0000313" key="5">
    <source>
        <dbReference type="Proteomes" id="UP001206925"/>
    </source>
</evidence>
<feature type="domain" description="BZIP" evidence="3">
    <location>
        <begin position="223"/>
        <end position="282"/>
    </location>
</feature>
<dbReference type="InterPro" id="IPR044797">
    <property type="entry name" value="At4g06598-like"/>
</dbReference>
<dbReference type="SMART" id="SM00338">
    <property type="entry name" value="BRLZ"/>
    <property type="match status" value="1"/>
</dbReference>
<dbReference type="EMBL" id="JAMZMK010001314">
    <property type="protein sequence ID" value="KAI7755293.1"/>
    <property type="molecule type" value="Genomic_DNA"/>
</dbReference>
<dbReference type="GO" id="GO:0005634">
    <property type="term" value="C:nucleus"/>
    <property type="evidence" value="ECO:0007669"/>
    <property type="project" value="UniProtKB-ARBA"/>
</dbReference>
<evidence type="ECO:0000313" key="4">
    <source>
        <dbReference type="EMBL" id="KAI7755293.1"/>
    </source>
</evidence>
<dbReference type="AlphaFoldDB" id="A0AAD5GXJ5"/>
<dbReference type="PANTHER" id="PTHR46835:SF3">
    <property type="entry name" value="BASIC-LEUCINE ZIPPER (BZIP) TRANSCRIPTION FACTOR FAMILY PROTEIN"/>
    <property type="match status" value="1"/>
</dbReference>
<protein>
    <recommendedName>
        <fullName evidence="3">BZIP domain-containing protein</fullName>
    </recommendedName>
</protein>
<dbReference type="InterPro" id="IPR044759">
    <property type="entry name" value="bZIP_RF2"/>
</dbReference>
<reference evidence="4" key="1">
    <citation type="submission" date="2022-06" db="EMBL/GenBank/DDBJ databases">
        <title>Uncovering the hologenomic basis of an extraordinary plant invasion.</title>
        <authorList>
            <person name="Bieker V.C."/>
            <person name="Martin M.D."/>
            <person name="Gilbert T."/>
            <person name="Hodgins K."/>
            <person name="Battlay P."/>
            <person name="Petersen B."/>
            <person name="Wilson J."/>
        </authorList>
    </citation>
    <scope>NUCLEOTIDE SEQUENCE</scope>
    <source>
        <strain evidence="4">AA19_3_7</strain>
        <tissue evidence="4">Leaf</tissue>
    </source>
</reference>
<gene>
    <name evidence="4" type="ORF">M8C21_004872</name>
</gene>
<feature type="compositionally biased region" description="Basic and acidic residues" evidence="2">
    <location>
        <begin position="193"/>
        <end position="215"/>
    </location>
</feature>
<keyword evidence="1" id="KW-0175">Coiled coil</keyword>
<organism evidence="4 5">
    <name type="scientific">Ambrosia artemisiifolia</name>
    <name type="common">Common ragweed</name>
    <dbReference type="NCBI Taxonomy" id="4212"/>
    <lineage>
        <taxon>Eukaryota</taxon>
        <taxon>Viridiplantae</taxon>
        <taxon>Streptophyta</taxon>
        <taxon>Embryophyta</taxon>
        <taxon>Tracheophyta</taxon>
        <taxon>Spermatophyta</taxon>
        <taxon>Magnoliopsida</taxon>
        <taxon>eudicotyledons</taxon>
        <taxon>Gunneridae</taxon>
        <taxon>Pentapetalae</taxon>
        <taxon>asterids</taxon>
        <taxon>campanulids</taxon>
        <taxon>Asterales</taxon>
        <taxon>Asteraceae</taxon>
        <taxon>Asteroideae</taxon>
        <taxon>Heliantheae alliance</taxon>
        <taxon>Heliantheae</taxon>
        <taxon>Ambrosia</taxon>
    </lineage>
</organism>
<feature type="compositionally biased region" description="Polar residues" evidence="2">
    <location>
        <begin position="177"/>
        <end position="192"/>
    </location>
</feature>
<dbReference type="GO" id="GO:0003700">
    <property type="term" value="F:DNA-binding transcription factor activity"/>
    <property type="evidence" value="ECO:0007669"/>
    <property type="project" value="InterPro"/>
</dbReference>
<dbReference type="InterPro" id="IPR004827">
    <property type="entry name" value="bZIP"/>
</dbReference>
<name>A0AAD5GXJ5_AMBAR</name>
<feature type="compositionally biased region" description="Polar residues" evidence="2">
    <location>
        <begin position="1"/>
        <end position="11"/>
    </location>
</feature>
<dbReference type="CDD" id="cd14703">
    <property type="entry name" value="bZIP_plant_RF2"/>
    <property type="match status" value="1"/>
</dbReference>
<feature type="region of interest" description="Disordered" evidence="2">
    <location>
        <begin position="316"/>
        <end position="360"/>
    </location>
</feature>
<comment type="caution">
    <text evidence="4">The sequence shown here is derived from an EMBL/GenBank/DDBJ whole genome shotgun (WGS) entry which is preliminary data.</text>
</comment>
<proteinExistence type="predicted"/>
<evidence type="ECO:0000256" key="2">
    <source>
        <dbReference type="SAM" id="MobiDB-lite"/>
    </source>
</evidence>
<sequence>MDNSKRPSTMRSMMYNGKHSLLPPKSPFPSIAPSYADYVSNSGIGPKGPPKNRDGSPHHQRTSSESFLLEEQPSWLDDLLNEPETPVKRGHRRSSSDSFTYMEAANAAYNEYQAQTEYQLRNLSSVPSWGSQDFDIYKDFRNPSFYGDTNAMIKNRNRAWESPQNATKHNFAHHTSKSLGSSREVDGNTSIATEKKEAVESVRQDADTSERKDPSVIKGSTSETDTKRAKQQFAQRSRVRKLQYIAELEKNVNALQAEGSEVAAEVEFLNQQSLILGMENKALKQRLDNLAQEQLIKYMEHEVLEREIGRLRALYQQQQQPPPPPAHRRSASKDKLDAQFSNLSLKKDSGSTSDVSVGDSPEVVTIERDAAFHVLAYAS</sequence>
<dbReference type="SUPFAM" id="SSF57959">
    <property type="entry name" value="Leucine zipper domain"/>
    <property type="match status" value="1"/>
</dbReference>
<evidence type="ECO:0000259" key="3">
    <source>
        <dbReference type="SMART" id="SM00338"/>
    </source>
</evidence>
<feature type="region of interest" description="Disordered" evidence="2">
    <location>
        <begin position="1"/>
        <end position="74"/>
    </location>
</feature>